<name>A0A0C4DVU5_MAGP6</name>
<dbReference type="GO" id="GO:0000287">
    <property type="term" value="F:magnesium ion binding"/>
    <property type="evidence" value="ECO:0007669"/>
    <property type="project" value="TreeGrafter"/>
</dbReference>
<feature type="compositionally biased region" description="Low complexity" evidence="5">
    <location>
        <begin position="141"/>
        <end position="156"/>
    </location>
</feature>
<dbReference type="InterPro" id="IPR045863">
    <property type="entry name" value="CorA_TM1_TM2"/>
</dbReference>
<accession>A0A0C4DVU5</accession>
<feature type="compositionally biased region" description="Pro residues" evidence="5">
    <location>
        <begin position="78"/>
        <end position="89"/>
    </location>
</feature>
<dbReference type="EnsemblFungi" id="MAPG_04108T0">
    <property type="protein sequence ID" value="MAPG_04108T0"/>
    <property type="gene ID" value="MAPG_04108"/>
</dbReference>
<proteinExistence type="predicted"/>
<reference evidence="8" key="5">
    <citation type="submission" date="2015-06" db="UniProtKB">
        <authorList>
            <consortium name="EnsemblFungi"/>
        </authorList>
    </citation>
    <scope>IDENTIFICATION</scope>
    <source>
        <strain evidence="8">ATCC 64411</strain>
    </source>
</reference>
<dbReference type="GO" id="GO:0015087">
    <property type="term" value="F:cobalt ion transmembrane transporter activity"/>
    <property type="evidence" value="ECO:0007669"/>
    <property type="project" value="TreeGrafter"/>
</dbReference>
<dbReference type="EMBL" id="ADBL01000970">
    <property type="status" value="NOT_ANNOTATED_CDS"/>
    <property type="molecule type" value="Genomic_DNA"/>
</dbReference>
<evidence type="ECO:0000313" key="7">
    <source>
        <dbReference type="EMBL" id="KLU85076.1"/>
    </source>
</evidence>
<keyword evidence="4 6" id="KW-0472">Membrane</keyword>
<evidence type="ECO:0000256" key="4">
    <source>
        <dbReference type="ARBA" id="ARBA00023136"/>
    </source>
</evidence>
<dbReference type="OrthoDB" id="5286874at2759"/>
<reference evidence="8" key="4">
    <citation type="journal article" date="2015" name="G3 (Bethesda)">
        <title>Genome sequences of three phytopathogenic species of the Magnaporthaceae family of fungi.</title>
        <authorList>
            <person name="Okagaki L.H."/>
            <person name="Nunes C.C."/>
            <person name="Sailsbery J."/>
            <person name="Clay B."/>
            <person name="Brown D."/>
            <person name="John T."/>
            <person name="Oh Y."/>
            <person name="Young N."/>
            <person name="Fitzgerald M."/>
            <person name="Haas B.J."/>
            <person name="Zeng Q."/>
            <person name="Young S."/>
            <person name="Adiconis X."/>
            <person name="Fan L."/>
            <person name="Levin J.Z."/>
            <person name="Mitchell T.K."/>
            <person name="Okubara P.A."/>
            <person name="Farman M.L."/>
            <person name="Kohn L.M."/>
            <person name="Birren B."/>
            <person name="Ma L.-J."/>
            <person name="Dean R.A."/>
        </authorList>
    </citation>
    <scope>NUCLEOTIDE SEQUENCE</scope>
    <source>
        <strain evidence="8">ATCC 64411 / 73-15</strain>
    </source>
</reference>
<dbReference type="OMA" id="DITTKPS"/>
<dbReference type="eggNOG" id="ENOG502S5DR">
    <property type="taxonomic scope" value="Eukaryota"/>
</dbReference>
<gene>
    <name evidence="7" type="ORF">MAPG_04108</name>
</gene>
<keyword evidence="2 6" id="KW-0812">Transmembrane</keyword>
<keyword evidence="3 6" id="KW-1133">Transmembrane helix</keyword>
<dbReference type="Gene3D" id="1.20.58.340">
    <property type="entry name" value="Magnesium transport protein CorA, transmembrane region"/>
    <property type="match status" value="1"/>
</dbReference>
<feature type="region of interest" description="Disordered" evidence="5">
    <location>
        <begin position="590"/>
        <end position="650"/>
    </location>
</feature>
<reference evidence="7" key="1">
    <citation type="submission" date="2010-05" db="EMBL/GenBank/DDBJ databases">
        <title>The Genome Sequence of Magnaporthe poae strain ATCC 64411.</title>
        <authorList>
            <consortium name="The Broad Institute Genome Sequencing Platform"/>
            <consortium name="Broad Institute Genome Sequencing Center for Infectious Disease"/>
            <person name="Ma L.-J."/>
            <person name="Dead R."/>
            <person name="Young S."/>
            <person name="Zeng Q."/>
            <person name="Koehrsen M."/>
            <person name="Alvarado L."/>
            <person name="Berlin A."/>
            <person name="Chapman S.B."/>
            <person name="Chen Z."/>
            <person name="Freedman E."/>
            <person name="Gellesch M."/>
            <person name="Goldberg J."/>
            <person name="Griggs A."/>
            <person name="Gujja S."/>
            <person name="Heilman E.R."/>
            <person name="Heiman D."/>
            <person name="Hepburn T."/>
            <person name="Howarth C."/>
            <person name="Jen D."/>
            <person name="Larson L."/>
            <person name="Mehta T."/>
            <person name="Neiman D."/>
            <person name="Pearson M."/>
            <person name="Roberts A."/>
            <person name="Saif S."/>
            <person name="Shea T."/>
            <person name="Shenoy N."/>
            <person name="Sisk P."/>
            <person name="Stolte C."/>
            <person name="Sykes S."/>
            <person name="Walk T."/>
            <person name="White J."/>
            <person name="Yandava C."/>
            <person name="Haas B."/>
            <person name="Nusbaum C."/>
            <person name="Birren B."/>
        </authorList>
    </citation>
    <scope>NUCLEOTIDE SEQUENCE</scope>
    <source>
        <strain evidence="7">ATCC 64411</strain>
    </source>
</reference>
<feature type="compositionally biased region" description="Polar residues" evidence="5">
    <location>
        <begin position="613"/>
        <end position="625"/>
    </location>
</feature>
<reference evidence="7" key="3">
    <citation type="submission" date="2011-03" db="EMBL/GenBank/DDBJ databases">
        <title>Annotation of Magnaporthe poae ATCC 64411.</title>
        <authorList>
            <person name="Ma L.-J."/>
            <person name="Dead R."/>
            <person name="Young S.K."/>
            <person name="Zeng Q."/>
            <person name="Gargeya S."/>
            <person name="Fitzgerald M."/>
            <person name="Haas B."/>
            <person name="Abouelleil A."/>
            <person name="Alvarado L."/>
            <person name="Arachchi H.M."/>
            <person name="Berlin A."/>
            <person name="Brown A."/>
            <person name="Chapman S.B."/>
            <person name="Chen Z."/>
            <person name="Dunbar C."/>
            <person name="Freedman E."/>
            <person name="Gearin G."/>
            <person name="Gellesch M."/>
            <person name="Goldberg J."/>
            <person name="Griggs A."/>
            <person name="Gujja S."/>
            <person name="Heiman D."/>
            <person name="Howarth C."/>
            <person name="Larson L."/>
            <person name="Lui A."/>
            <person name="MacDonald P.J.P."/>
            <person name="Mehta T."/>
            <person name="Montmayeur A."/>
            <person name="Murphy C."/>
            <person name="Neiman D."/>
            <person name="Pearson M."/>
            <person name="Priest M."/>
            <person name="Roberts A."/>
            <person name="Saif S."/>
            <person name="Shea T."/>
            <person name="Shenoy N."/>
            <person name="Sisk P."/>
            <person name="Stolte C."/>
            <person name="Sykes S."/>
            <person name="Yandava C."/>
            <person name="Wortman J."/>
            <person name="Nusbaum C."/>
            <person name="Birren B."/>
        </authorList>
    </citation>
    <scope>NUCLEOTIDE SEQUENCE</scope>
    <source>
        <strain evidence="7">ATCC 64411</strain>
    </source>
</reference>
<evidence type="ECO:0000256" key="3">
    <source>
        <dbReference type="ARBA" id="ARBA00022989"/>
    </source>
</evidence>
<evidence type="ECO:0000256" key="5">
    <source>
        <dbReference type="SAM" id="MobiDB-lite"/>
    </source>
</evidence>
<dbReference type="VEuPathDB" id="FungiDB:MAPG_04108"/>
<evidence type="ECO:0000313" key="9">
    <source>
        <dbReference type="Proteomes" id="UP000011715"/>
    </source>
</evidence>
<dbReference type="EMBL" id="GL876968">
    <property type="protein sequence ID" value="KLU85076.1"/>
    <property type="molecule type" value="Genomic_DNA"/>
</dbReference>
<dbReference type="PANTHER" id="PTHR46494">
    <property type="entry name" value="CORA FAMILY METAL ION TRANSPORTER (EUROFUNG)"/>
    <property type="match status" value="1"/>
</dbReference>
<dbReference type="STRING" id="644358.A0A0C4DVU5"/>
<feature type="region of interest" description="Disordered" evidence="5">
    <location>
        <begin position="107"/>
        <end position="238"/>
    </location>
</feature>
<feature type="region of interest" description="Disordered" evidence="5">
    <location>
        <begin position="1"/>
        <end position="94"/>
    </location>
</feature>
<dbReference type="GO" id="GO:0005886">
    <property type="term" value="C:plasma membrane"/>
    <property type="evidence" value="ECO:0007669"/>
    <property type="project" value="UniProtKB-SubCell"/>
</dbReference>
<comment type="subcellular location">
    <subcellularLocation>
        <location evidence="1">Cell membrane</location>
        <topology evidence="1">Multi-pass membrane protein</topology>
    </subcellularLocation>
</comment>
<keyword evidence="9" id="KW-1185">Reference proteome</keyword>
<organism evidence="8 9">
    <name type="scientific">Magnaporthiopsis poae (strain ATCC 64411 / 73-15)</name>
    <name type="common">Kentucky bluegrass fungus</name>
    <name type="synonym">Magnaporthe poae</name>
    <dbReference type="NCBI Taxonomy" id="644358"/>
    <lineage>
        <taxon>Eukaryota</taxon>
        <taxon>Fungi</taxon>
        <taxon>Dikarya</taxon>
        <taxon>Ascomycota</taxon>
        <taxon>Pezizomycotina</taxon>
        <taxon>Sordariomycetes</taxon>
        <taxon>Sordariomycetidae</taxon>
        <taxon>Magnaporthales</taxon>
        <taxon>Magnaporthaceae</taxon>
        <taxon>Magnaporthiopsis</taxon>
    </lineage>
</organism>
<dbReference type="PANTHER" id="PTHR46494:SF3">
    <property type="entry name" value="ZINC TRANSPORT PROTEIN ZNTB"/>
    <property type="match status" value="1"/>
</dbReference>
<protein>
    <recommendedName>
        <fullName evidence="10">Mg2+ transporter</fullName>
    </recommendedName>
</protein>
<feature type="region of interest" description="Disordered" evidence="5">
    <location>
        <begin position="258"/>
        <end position="287"/>
    </location>
</feature>
<evidence type="ECO:0000256" key="2">
    <source>
        <dbReference type="ARBA" id="ARBA00022692"/>
    </source>
</evidence>
<reference evidence="9" key="2">
    <citation type="submission" date="2010-05" db="EMBL/GenBank/DDBJ databases">
        <title>The genome sequence of Magnaporthe poae strain ATCC 64411.</title>
        <authorList>
            <person name="Ma L.-J."/>
            <person name="Dead R."/>
            <person name="Young S."/>
            <person name="Zeng Q."/>
            <person name="Koehrsen M."/>
            <person name="Alvarado L."/>
            <person name="Berlin A."/>
            <person name="Chapman S.B."/>
            <person name="Chen Z."/>
            <person name="Freedman E."/>
            <person name="Gellesch M."/>
            <person name="Goldberg J."/>
            <person name="Griggs A."/>
            <person name="Gujja S."/>
            <person name="Heilman E.R."/>
            <person name="Heiman D."/>
            <person name="Hepburn T."/>
            <person name="Howarth C."/>
            <person name="Jen D."/>
            <person name="Larson L."/>
            <person name="Mehta T."/>
            <person name="Neiman D."/>
            <person name="Pearson M."/>
            <person name="Roberts A."/>
            <person name="Saif S."/>
            <person name="Shea T."/>
            <person name="Shenoy N."/>
            <person name="Sisk P."/>
            <person name="Stolte C."/>
            <person name="Sykes S."/>
            <person name="Walk T."/>
            <person name="White J."/>
            <person name="Yandava C."/>
            <person name="Haas B."/>
            <person name="Nusbaum C."/>
            <person name="Birren B."/>
        </authorList>
    </citation>
    <scope>NUCLEOTIDE SEQUENCE [LARGE SCALE GENOMIC DNA]</scope>
    <source>
        <strain evidence="9">ATCC 64411 / 73-15</strain>
    </source>
</reference>
<dbReference type="AlphaFoldDB" id="A0A0C4DVU5"/>
<evidence type="ECO:0000256" key="1">
    <source>
        <dbReference type="ARBA" id="ARBA00004651"/>
    </source>
</evidence>
<feature type="transmembrane region" description="Helical" evidence="6">
    <location>
        <begin position="1091"/>
        <end position="1116"/>
    </location>
</feature>
<dbReference type="InterPro" id="IPR002523">
    <property type="entry name" value="MgTranspt_CorA/ZnTranspt_ZntB"/>
</dbReference>
<dbReference type="GO" id="GO:0050897">
    <property type="term" value="F:cobalt ion binding"/>
    <property type="evidence" value="ECO:0007669"/>
    <property type="project" value="TreeGrafter"/>
</dbReference>
<feature type="transmembrane region" description="Helical" evidence="6">
    <location>
        <begin position="1128"/>
        <end position="1149"/>
    </location>
</feature>
<dbReference type="GO" id="GO:0015095">
    <property type="term" value="F:magnesium ion transmembrane transporter activity"/>
    <property type="evidence" value="ECO:0007669"/>
    <property type="project" value="TreeGrafter"/>
</dbReference>
<dbReference type="Proteomes" id="UP000011715">
    <property type="component" value="Unassembled WGS sequence"/>
</dbReference>
<evidence type="ECO:0008006" key="10">
    <source>
        <dbReference type="Google" id="ProtNLM"/>
    </source>
</evidence>
<dbReference type="SUPFAM" id="SSF144083">
    <property type="entry name" value="Magnesium transport protein CorA, transmembrane region"/>
    <property type="match status" value="1"/>
</dbReference>
<feature type="compositionally biased region" description="Basic and acidic residues" evidence="5">
    <location>
        <begin position="636"/>
        <end position="650"/>
    </location>
</feature>
<evidence type="ECO:0000256" key="6">
    <source>
        <dbReference type="SAM" id="Phobius"/>
    </source>
</evidence>
<dbReference type="Pfam" id="PF01544">
    <property type="entry name" value="CorA"/>
    <property type="match status" value="1"/>
</dbReference>
<evidence type="ECO:0000313" key="8">
    <source>
        <dbReference type="EnsemblFungi" id="MAPG_04108T0"/>
    </source>
</evidence>
<sequence>MQYTPDEDQPQPVKRTGSFPVPEGYRHLRNRRPPTLQREQESGVDEQSAPAHHRLVYNYVQPSPYYGSVPGGREYGTAPPPPPPPPPASAPIVYGYYPVINPGVGWSREPGEYYGATDTRPPPLRRTSQYLHETRREQRPAQDQQQQRRSAAGGPRSPYATAPPAPVVREHTRSAPDEEDFYADSMAIRDERTARARSASLLSGGDSDSEEQFPYRRPSRRFQSRMYDAGPNVGDSDSDVFDDYEGFLGAAKAFEFTPSRESSRSRLPSEDSAAGSDREQSPARPVPSQIIDSVITDHKAGTGILNVYESRYTGDALSDGAHSVKLTVMHDSKNTRHRQPLFRWLHVRQNMMDFQELSNEVTAIPDLSDGDRTVLVKLLTEVKRNYMKTKQTQKGPNVRFMEPRYFQLPLPSENSAKGQSSRRRAITLDLHPVLLPRETLLQAQYSRVNRERDMQQAVCQLGGNLAPGSCFHISQLWCIVIDNSFLITCGAMSETALRGELITIVNEPARSGRGPNNGVARILVSYGEAVLWAIPVSECETWFSFLTYFHDFWPQALRFCHHDRPICEDDWPRIINLAKRSTSTVTLSLKIVDPPQPPARGVLGGKDPAAMPSLSTENSAVSATQGLKPPTGKNTDTAKPEQDKDDKKTDPDLHQSFHVFTWLETVLVCTGTATPWVDNEALDKQLKEVDDYLCKGTSFTDKKAYQDCEKSTRSSLLSYLEKQGAEIEKMKNSSSKRYGYEERIDIFNAADVVFRFFLPPDVEAPTVKKYWGAVSALIQLSSTDMKNTAGIRRRRQSDAAPLNAPMVRKVLRQLTQPIQSFKAVLAHAHHQDRARVVVPNQFVQAWLHLLMGLIHSSADGYAWRDHFEFAEGLIRSAMREVVDGLSSVNLLDRAVIGPMELVSMIGLSLFRDLTGNHINISETYSEYLQSLESDITTKPSDRYTQHRINLLKQELLIIKRTIVTQTAISGILFPGTSRSGDSWETPLTDNTSTAAWLLYAYRYQDDDGVSDGETWTGDYGAAAADVAQGNSNEYWRLSPTWRGGFRGLLSLDCFQILQRKSQEVDEFQIHAESLEEDNMNKVELTKDRQEMAIYVFTLVTVVFLPLSAVASIFGINTADIRDTELTQWAYWAAAIPLTVAVIVLGLWWMGELGNMFSWLGLKGKAPGGAAAAAAYSSYVPSNRGGWYEGAAAAAAAAGAGGQDPSSPAAPLPAPVTFPSQRLLRMAGVDGLGRRRRAADYR</sequence>